<name>A0A1B0GPC4_PHLPP</name>
<proteinExistence type="inferred from homology"/>
<feature type="active site" description="Proton donor 2" evidence="7">
    <location>
        <position position="531"/>
    </location>
</feature>
<dbReference type="EC" id="3.4.-.-" evidence="13"/>
<dbReference type="GO" id="GO:0008241">
    <property type="term" value="F:peptidyl-dipeptidase activity"/>
    <property type="evidence" value="ECO:0007669"/>
    <property type="project" value="InterPro"/>
</dbReference>
<dbReference type="PROSITE" id="PS52011">
    <property type="entry name" value="PEPTIDASE_M2"/>
    <property type="match status" value="1"/>
</dbReference>
<dbReference type="GO" id="GO:0046872">
    <property type="term" value="F:metal ion binding"/>
    <property type="evidence" value="ECO:0007669"/>
    <property type="project" value="UniProtKB-KW"/>
</dbReference>
<dbReference type="GO" id="GO:0016020">
    <property type="term" value="C:membrane"/>
    <property type="evidence" value="ECO:0007669"/>
    <property type="project" value="InterPro"/>
</dbReference>
<feature type="binding site" evidence="8">
    <location>
        <position position="540"/>
    </location>
    <ligand>
        <name>chloride</name>
        <dbReference type="ChEBI" id="CHEBI:17996"/>
        <label>1</label>
    </ligand>
</feature>
<comment type="cofactor">
    <cofactor evidence="13">
        <name>Zn(2+)</name>
        <dbReference type="ChEBI" id="CHEBI:29105"/>
    </cofactor>
    <text evidence="13">Binds 1 zinc ion per subunit.</text>
</comment>
<evidence type="ECO:0000256" key="6">
    <source>
        <dbReference type="PIRSR" id="PIRSR601548-10"/>
    </source>
</evidence>
<organism evidence="14 15">
    <name type="scientific">Phlebotomus papatasi</name>
    <name type="common">Sandfly</name>
    <dbReference type="NCBI Taxonomy" id="29031"/>
    <lineage>
        <taxon>Eukaryota</taxon>
        <taxon>Metazoa</taxon>
        <taxon>Ecdysozoa</taxon>
        <taxon>Arthropoda</taxon>
        <taxon>Hexapoda</taxon>
        <taxon>Insecta</taxon>
        <taxon>Pterygota</taxon>
        <taxon>Neoptera</taxon>
        <taxon>Endopterygota</taxon>
        <taxon>Diptera</taxon>
        <taxon>Nematocera</taxon>
        <taxon>Psychodoidea</taxon>
        <taxon>Psychodidae</taxon>
        <taxon>Phlebotomus</taxon>
        <taxon>Phlebotomus</taxon>
    </lineage>
</organism>
<evidence type="ECO:0000256" key="5">
    <source>
        <dbReference type="PIRSR" id="PIRSR601548-1"/>
    </source>
</evidence>
<dbReference type="GO" id="GO:0004180">
    <property type="term" value="F:carboxypeptidase activity"/>
    <property type="evidence" value="ECO:0007669"/>
    <property type="project" value="UniProtKB-KW"/>
</dbReference>
<keyword evidence="13" id="KW-0378">Hydrolase</keyword>
<evidence type="ECO:0000256" key="3">
    <source>
        <dbReference type="ARBA" id="ARBA00023157"/>
    </source>
</evidence>
<evidence type="ECO:0000256" key="8">
    <source>
        <dbReference type="PIRSR" id="PIRSR601548-2"/>
    </source>
</evidence>
<dbReference type="SUPFAM" id="SSF55486">
    <property type="entry name" value="Metalloproteases ('zincins'), catalytic domain"/>
    <property type="match status" value="1"/>
</dbReference>
<protein>
    <recommendedName>
        <fullName evidence="13">Angiotensin-converting enzyme</fullName>
        <ecNumber evidence="13">3.4.-.-</ecNumber>
    </recommendedName>
</protein>
<keyword evidence="9 13" id="KW-0479">Metal-binding</keyword>
<comment type="similarity">
    <text evidence="1 12 13">Belongs to the peptidase M2 family.</text>
</comment>
<evidence type="ECO:0000256" key="13">
    <source>
        <dbReference type="RuleBase" id="RU361144"/>
    </source>
</evidence>
<accession>A0A1B0GPC4</accession>
<feature type="binding site" evidence="9">
    <location>
        <position position="401"/>
    </location>
    <ligand>
        <name>Zn(2+)</name>
        <dbReference type="ChEBI" id="CHEBI:29105"/>
        <label>1</label>
        <note>catalytic</note>
    </ligand>
</feature>
<evidence type="ECO:0000256" key="12">
    <source>
        <dbReference type="PROSITE-ProRule" id="PRU01355"/>
    </source>
</evidence>
<keyword evidence="4 6" id="KW-0325">Glycoprotein</keyword>
<evidence type="ECO:0000256" key="4">
    <source>
        <dbReference type="ARBA" id="ARBA00023180"/>
    </source>
</evidence>
<evidence type="ECO:0000256" key="7">
    <source>
        <dbReference type="PIRSR" id="PIRSR601548-11"/>
    </source>
</evidence>
<comment type="caution">
    <text evidence="12">Lacks conserved residue(s) required for the propagation of feature annotation.</text>
</comment>
<feature type="active site" description="Proton acceptor 1" evidence="5">
    <location>
        <position position="374"/>
    </location>
</feature>
<keyword evidence="13" id="KW-0482">Metalloprotease</keyword>
<dbReference type="VEuPathDB" id="VectorBase:PPAI006579"/>
<dbReference type="GO" id="GO:0008237">
    <property type="term" value="F:metallopeptidase activity"/>
    <property type="evidence" value="ECO:0007669"/>
    <property type="project" value="UniProtKB-KW"/>
</dbReference>
<dbReference type="VEuPathDB" id="VectorBase:PPAPM1_003001"/>
<feature type="active site" description="Proton acceptor 2" evidence="7">
    <location>
        <position position="374"/>
    </location>
</feature>
<keyword evidence="2" id="KW-0732">Signal</keyword>
<feature type="disulfide bond" evidence="10">
    <location>
        <begin position="556"/>
        <end position="577"/>
    </location>
</feature>
<keyword evidence="9 13" id="KW-0862">Zinc</keyword>
<evidence type="ECO:0000313" key="15">
    <source>
        <dbReference type="Proteomes" id="UP000092462"/>
    </source>
</evidence>
<feature type="active site" description="Proton donor 1" evidence="5">
    <location>
        <position position="531"/>
    </location>
</feature>
<dbReference type="EnsemblMetazoa" id="PPAI006579-RA">
    <property type="protein sequence ID" value="PPAI006579-PA"/>
    <property type="gene ID" value="PPAI006579"/>
</dbReference>
<feature type="disulfide bond" evidence="10 12">
    <location>
        <begin position="342"/>
        <end position="360"/>
    </location>
</feature>
<dbReference type="Proteomes" id="UP000092462">
    <property type="component" value="Unassembled WGS sequence"/>
</dbReference>
<evidence type="ECO:0000256" key="9">
    <source>
        <dbReference type="PIRSR" id="PIRSR601548-3"/>
    </source>
</evidence>
<feature type="binding site" evidence="9">
    <location>
        <position position="377"/>
    </location>
    <ligand>
        <name>Zn(2+)</name>
        <dbReference type="ChEBI" id="CHEBI:29105"/>
        <label>1</label>
        <note>catalytic</note>
    </ligand>
</feature>
<evidence type="ECO:0000313" key="14">
    <source>
        <dbReference type="EnsemblMetazoa" id="PPAI006579-PA"/>
    </source>
</evidence>
<sequence>MDVNPSENLAEKGVKLNGIRSEWQKEKCDEVLTILTAPIEPKVQRAVTLLCRGPRFSPQEAEALSQAIADMQNTYTDTQICLPKEVNVCDSPDSLWDFTFIRPPGDSGFYWMNLRDFVEGEAFAKASDYFAIIPLDTHFVCFDGEPDLERIMTGDFGPLGGCHPSNPEIIYQWAWEAWRMAVGVTIGNIYPRAVDLMNRGAHNSGYRDTGEIWREELEVEDLEGLVKDLWHEVKPLYTLLHAVARHFLLQKYLENPIEGFTEHGKIPAHILGNMWSQNWASLHKLLMPDIGLDLEANIRATNWTALDMVEHAEDFFTSVGLMKMSRKFWMYSQFEKSNTTRCHGTAANMFMPEDYRMIVCAEKSLEDFYVIHHEFGHLAYYSAYRHQPTIFQEGTNSAFQEAIGDALFNGVMTPQHLNRLALLPDEFLLPNNNTVTFANAEFFRKMPQDHAKSPVHNIYDISILLRVALAKIPQLPFEYILDVFRWSLFSGKVDFSDANDYFWALSELHQGIQPPGHGDRHKLFDAGAKFHVADNTPYVRYFLASIIQMQIFKGLCQVTIFDRVDPKEALPMPLHRCDIYGSKRAGRILRKSLSLGASVHWTTVLEILTGSKNISSEPLLEYYKPLIDWLEHTVHELNIPVGW</sequence>
<dbReference type="EMBL" id="AJVK01033349">
    <property type="status" value="NOT_ANNOTATED_CDS"/>
    <property type="molecule type" value="Genomic_DNA"/>
</dbReference>
<dbReference type="PANTHER" id="PTHR10514:SF27">
    <property type="entry name" value="ANGIOTENSIN-CONVERTING ENZYME"/>
    <property type="match status" value="1"/>
</dbReference>
<feature type="binding site" evidence="11">
    <location>
        <position position="377"/>
    </location>
    <ligand>
        <name>Zn(2+)</name>
        <dbReference type="ChEBI" id="CHEBI:29105"/>
        <label>2</label>
        <note>catalytic</note>
    </ligand>
</feature>
<feature type="binding site" evidence="9">
    <location>
        <position position="373"/>
    </location>
    <ligand>
        <name>Zn(2+)</name>
        <dbReference type="ChEBI" id="CHEBI:29105"/>
        <label>1</label>
        <note>catalytic</note>
    </ligand>
</feature>
<dbReference type="AlphaFoldDB" id="A0A1B0GPC4"/>
<evidence type="ECO:0000256" key="10">
    <source>
        <dbReference type="PIRSR" id="PIRSR601548-4"/>
    </source>
</evidence>
<keyword evidence="15" id="KW-1185">Reference proteome</keyword>
<dbReference type="GO" id="GO:0006508">
    <property type="term" value="P:proteolysis"/>
    <property type="evidence" value="ECO:0007669"/>
    <property type="project" value="UniProtKB-KW"/>
</dbReference>
<dbReference type="PRINTS" id="PR00791">
    <property type="entry name" value="PEPDIPTASEA"/>
</dbReference>
<evidence type="ECO:0000256" key="1">
    <source>
        <dbReference type="ARBA" id="ARBA00008139"/>
    </source>
</evidence>
<dbReference type="Gene3D" id="1.10.1370.30">
    <property type="match status" value="1"/>
</dbReference>
<dbReference type="InterPro" id="IPR001548">
    <property type="entry name" value="Peptidase_M2"/>
</dbReference>
<dbReference type="PANTHER" id="PTHR10514">
    <property type="entry name" value="ANGIOTENSIN-CONVERTING ENZYME"/>
    <property type="match status" value="1"/>
</dbReference>
<evidence type="ECO:0000256" key="2">
    <source>
        <dbReference type="ARBA" id="ARBA00022729"/>
    </source>
</evidence>
<evidence type="ECO:0000256" key="11">
    <source>
        <dbReference type="PIRSR" id="PIRSR601548-8"/>
    </source>
</evidence>
<dbReference type="Pfam" id="PF01401">
    <property type="entry name" value="Peptidase_M2"/>
    <property type="match status" value="1"/>
</dbReference>
<feature type="binding site" evidence="11">
    <location>
        <position position="373"/>
    </location>
    <ligand>
        <name>Zn(2+)</name>
        <dbReference type="ChEBI" id="CHEBI:29105"/>
        <label>2</label>
        <note>catalytic</note>
    </ligand>
</feature>
<reference evidence="14" key="1">
    <citation type="submission" date="2022-08" db="UniProtKB">
        <authorList>
            <consortium name="EnsemblMetazoa"/>
        </authorList>
    </citation>
    <scope>IDENTIFICATION</scope>
    <source>
        <strain evidence="14">Israel</strain>
    </source>
</reference>
<feature type="glycosylation site" description="N-linked (GlcNAc...) asparagine; partial" evidence="6">
    <location>
        <position position="613"/>
    </location>
</feature>
<feature type="binding site" evidence="11">
    <location>
        <position position="401"/>
    </location>
    <ligand>
        <name>Zn(2+)</name>
        <dbReference type="ChEBI" id="CHEBI:29105"/>
        <label>2</label>
        <note>catalytic</note>
    </ligand>
</feature>
<keyword evidence="13" id="KW-0121">Carboxypeptidase</keyword>
<keyword evidence="3 10" id="KW-1015">Disulfide bond</keyword>
<dbReference type="CDD" id="cd06461">
    <property type="entry name" value="M2_ACE"/>
    <property type="match status" value="1"/>
</dbReference>
<keyword evidence="13" id="KW-0645">Protease</keyword>